<comment type="caution">
    <text evidence="5">The sequence shown here is derived from an EMBL/GenBank/DDBJ whole genome shotgun (WGS) entry which is preliminary data.</text>
</comment>
<organism evidence="5 6">
    <name type="scientific">Porites lobata</name>
    <dbReference type="NCBI Taxonomy" id="104759"/>
    <lineage>
        <taxon>Eukaryota</taxon>
        <taxon>Metazoa</taxon>
        <taxon>Cnidaria</taxon>
        <taxon>Anthozoa</taxon>
        <taxon>Hexacorallia</taxon>
        <taxon>Scleractinia</taxon>
        <taxon>Fungiina</taxon>
        <taxon>Poritidae</taxon>
        <taxon>Porites</taxon>
    </lineage>
</organism>
<dbReference type="Gene3D" id="2.70.50.30">
    <property type="entry name" value="Coagulation Factor XIII, subunit A, domain 1"/>
    <property type="match status" value="1"/>
</dbReference>
<keyword evidence="6" id="KW-1185">Reference proteome</keyword>
<protein>
    <recommendedName>
        <fullName evidence="7">Rho GDP dissociation inhibitor</fullName>
    </recommendedName>
</protein>
<evidence type="ECO:0000256" key="1">
    <source>
        <dbReference type="ARBA" id="ARBA00004496"/>
    </source>
</evidence>
<evidence type="ECO:0000313" key="5">
    <source>
        <dbReference type="EMBL" id="CAH3172051.1"/>
    </source>
</evidence>
<dbReference type="InterPro" id="IPR000406">
    <property type="entry name" value="Rho_GDI"/>
</dbReference>
<dbReference type="PANTHER" id="PTHR10980:SF3">
    <property type="entry name" value="LD16419P"/>
    <property type="match status" value="1"/>
</dbReference>
<dbReference type="Proteomes" id="UP001159405">
    <property type="component" value="Unassembled WGS sequence"/>
</dbReference>
<dbReference type="Pfam" id="PF02115">
    <property type="entry name" value="Rho_GDI"/>
    <property type="match status" value="1"/>
</dbReference>
<evidence type="ECO:0000256" key="4">
    <source>
        <dbReference type="SAM" id="MobiDB-lite"/>
    </source>
</evidence>
<reference evidence="5 6" key="1">
    <citation type="submission" date="2022-05" db="EMBL/GenBank/DDBJ databases">
        <authorList>
            <consortium name="Genoscope - CEA"/>
            <person name="William W."/>
        </authorList>
    </citation>
    <scope>NUCLEOTIDE SEQUENCE [LARGE SCALE GENOMIC DNA]</scope>
</reference>
<evidence type="ECO:0008006" key="7">
    <source>
        <dbReference type="Google" id="ProtNLM"/>
    </source>
</evidence>
<sequence>MADTEEQVPPIEDEEPEETPGYKAPAQKSLDEIKNLDADDESLVKYKQTLLGGAAAAGGGENDGGPNVVVEKMSVIIEGRPDIDLDLTGDLSKLKDSPFIIKEGVSYRLKITFRVKREIVAGLKYHQVTSRKGIRVDKSSLMVGSYGPKAEPHEYLTPPEDAPKGMLARGHYIAKSKFVDDDKNCHLEWEWAFDITKDWQ</sequence>
<comment type="subcellular location">
    <subcellularLocation>
        <location evidence="1">Cytoplasm</location>
    </subcellularLocation>
</comment>
<keyword evidence="3" id="KW-0963">Cytoplasm</keyword>
<evidence type="ECO:0000313" key="6">
    <source>
        <dbReference type="Proteomes" id="UP001159405"/>
    </source>
</evidence>
<name>A0ABN8R0Z6_9CNID</name>
<accession>A0ABN8R0Z6</accession>
<comment type="similarity">
    <text evidence="2">Belongs to the Rho GDI family.</text>
</comment>
<gene>
    <name evidence="5" type="ORF">PLOB_00012321</name>
</gene>
<dbReference type="InterPro" id="IPR014756">
    <property type="entry name" value="Ig_E-set"/>
</dbReference>
<dbReference type="SUPFAM" id="SSF81296">
    <property type="entry name" value="E set domains"/>
    <property type="match status" value="1"/>
</dbReference>
<dbReference type="PANTHER" id="PTHR10980">
    <property type="entry name" value="RHO GDP-DISSOCIATION INHIBITOR"/>
    <property type="match status" value="1"/>
</dbReference>
<feature type="compositionally biased region" description="Acidic residues" evidence="4">
    <location>
        <begin position="1"/>
        <end position="18"/>
    </location>
</feature>
<feature type="region of interest" description="Disordered" evidence="4">
    <location>
        <begin position="1"/>
        <end position="29"/>
    </location>
</feature>
<dbReference type="InterPro" id="IPR024792">
    <property type="entry name" value="RhoGDI_dom_sf"/>
</dbReference>
<dbReference type="PRINTS" id="PR00492">
    <property type="entry name" value="RHOGDI"/>
</dbReference>
<proteinExistence type="inferred from homology"/>
<dbReference type="EMBL" id="CALNXK010000169">
    <property type="protein sequence ID" value="CAH3172051.1"/>
    <property type="molecule type" value="Genomic_DNA"/>
</dbReference>
<evidence type="ECO:0000256" key="3">
    <source>
        <dbReference type="ARBA" id="ARBA00022490"/>
    </source>
</evidence>
<evidence type="ECO:0000256" key="2">
    <source>
        <dbReference type="ARBA" id="ARBA00009758"/>
    </source>
</evidence>